<comment type="caution">
    <text evidence="5">The sequence shown here is derived from an EMBL/GenBank/DDBJ whole genome shotgun (WGS) entry which is preliminary data.</text>
</comment>
<reference evidence="5 6" key="1">
    <citation type="journal article" date="2024" name="G3 (Bethesda)">
        <title>Genome assembly of Hibiscus sabdariffa L. provides insights into metabolisms of medicinal natural products.</title>
        <authorList>
            <person name="Kim T."/>
        </authorList>
    </citation>
    <scope>NUCLEOTIDE SEQUENCE [LARGE SCALE GENOMIC DNA]</scope>
    <source>
        <strain evidence="5">TK-2024</strain>
        <tissue evidence="5">Old leaves</tissue>
    </source>
</reference>
<dbReference type="InterPro" id="IPR001480">
    <property type="entry name" value="Bulb-type_lectin_dom"/>
</dbReference>
<dbReference type="SUPFAM" id="SSF51110">
    <property type="entry name" value="alpha-D-mannose-specific plant lectins"/>
    <property type="match status" value="1"/>
</dbReference>
<proteinExistence type="predicted"/>
<keyword evidence="3" id="KW-0325">Glycoprotein</keyword>
<keyword evidence="6" id="KW-1185">Reference proteome</keyword>
<name>A0ABR2QWF3_9ROSI</name>
<feature type="domain" description="Bulb-type lectin" evidence="4">
    <location>
        <begin position="1"/>
        <end position="62"/>
    </location>
</feature>
<evidence type="ECO:0000313" key="6">
    <source>
        <dbReference type="Proteomes" id="UP001396334"/>
    </source>
</evidence>
<evidence type="ECO:0000259" key="4">
    <source>
        <dbReference type="PROSITE" id="PS50927"/>
    </source>
</evidence>
<accession>A0ABR2QWF3</accession>
<evidence type="ECO:0000256" key="2">
    <source>
        <dbReference type="ARBA" id="ARBA00023157"/>
    </source>
</evidence>
<dbReference type="Proteomes" id="UP001396334">
    <property type="component" value="Unassembled WGS sequence"/>
</dbReference>
<sequence length="93" mass="10199">MIPLASLKMESSGRVVLQVQSTTAVWSTNRTATAQNPVLQLLDAGNVVKLKPSYGRCSPRDQMGTLIAIASGLSMFDRVQYEMDRKMELIGLL</sequence>
<evidence type="ECO:0000313" key="5">
    <source>
        <dbReference type="EMBL" id="KAK9005027.1"/>
    </source>
</evidence>
<dbReference type="PROSITE" id="PS50927">
    <property type="entry name" value="BULB_LECTIN"/>
    <property type="match status" value="1"/>
</dbReference>
<evidence type="ECO:0000256" key="1">
    <source>
        <dbReference type="ARBA" id="ARBA00022729"/>
    </source>
</evidence>
<protein>
    <recommendedName>
        <fullName evidence="4">Bulb-type lectin domain-containing protein</fullName>
    </recommendedName>
</protein>
<dbReference type="InterPro" id="IPR036426">
    <property type="entry name" value="Bulb-type_lectin_dom_sf"/>
</dbReference>
<evidence type="ECO:0000256" key="3">
    <source>
        <dbReference type="ARBA" id="ARBA00023180"/>
    </source>
</evidence>
<organism evidence="5 6">
    <name type="scientific">Hibiscus sabdariffa</name>
    <name type="common">roselle</name>
    <dbReference type="NCBI Taxonomy" id="183260"/>
    <lineage>
        <taxon>Eukaryota</taxon>
        <taxon>Viridiplantae</taxon>
        <taxon>Streptophyta</taxon>
        <taxon>Embryophyta</taxon>
        <taxon>Tracheophyta</taxon>
        <taxon>Spermatophyta</taxon>
        <taxon>Magnoliopsida</taxon>
        <taxon>eudicotyledons</taxon>
        <taxon>Gunneridae</taxon>
        <taxon>Pentapetalae</taxon>
        <taxon>rosids</taxon>
        <taxon>malvids</taxon>
        <taxon>Malvales</taxon>
        <taxon>Malvaceae</taxon>
        <taxon>Malvoideae</taxon>
        <taxon>Hibiscus</taxon>
    </lineage>
</organism>
<keyword evidence="2" id="KW-1015">Disulfide bond</keyword>
<keyword evidence="1" id="KW-0732">Signal</keyword>
<dbReference type="Gene3D" id="2.90.10.10">
    <property type="entry name" value="Bulb-type lectin domain"/>
    <property type="match status" value="1"/>
</dbReference>
<gene>
    <name evidence="5" type="ORF">V6N11_042475</name>
</gene>
<dbReference type="EMBL" id="JBBPBN010000030">
    <property type="protein sequence ID" value="KAK9005027.1"/>
    <property type="molecule type" value="Genomic_DNA"/>
</dbReference>